<reference evidence="2 3" key="1">
    <citation type="submission" date="2018-08" db="EMBL/GenBank/DDBJ databases">
        <title>Draft genome sequence of Psychrilyobacter sp. strain SD5 isolated from Black Sea water.</title>
        <authorList>
            <person name="Yadav S."/>
            <person name="Villanueva L."/>
            <person name="Damste J.S.S."/>
        </authorList>
    </citation>
    <scope>NUCLEOTIDE SEQUENCE [LARGE SCALE GENOMIC DNA]</scope>
    <source>
        <strain evidence="2 3">SD5</strain>
    </source>
</reference>
<feature type="transmembrane region" description="Helical" evidence="1">
    <location>
        <begin position="221"/>
        <end position="240"/>
    </location>
</feature>
<dbReference type="RefSeq" id="WP_114643231.1">
    <property type="nucleotide sequence ID" value="NZ_JAACIO010000024.1"/>
</dbReference>
<feature type="transmembrane region" description="Helical" evidence="1">
    <location>
        <begin position="93"/>
        <end position="119"/>
    </location>
</feature>
<sequence>MEDMNEIVNRILDEDKEIKNSSSGTNGTLTIEEFMEENYEVKKELEEGEEVRYIAYEPSDATGILRFIVPIYVCFLTACTFFIITSYTGNRWIFLPTFILFLLTIIFIMSMVEDTVIFTDKSLIIKRKKYSKKFIYSEIKRMNVNISPGCFSYSIYSDKEKIGVITTNYNRFQLPQILLKFKSELKIQDEIMTSKLFKIKILLIVLIMGLIGTYLELSSYLFFMNLIILYFDIILVTTYFKLLKKGRIKIVLIKKKLKKVT</sequence>
<organism evidence="2 3">
    <name type="scientific">Psychrilyobacter piezotolerans</name>
    <dbReference type="NCBI Taxonomy" id="2293438"/>
    <lineage>
        <taxon>Bacteria</taxon>
        <taxon>Fusobacteriati</taxon>
        <taxon>Fusobacteriota</taxon>
        <taxon>Fusobacteriia</taxon>
        <taxon>Fusobacteriales</taxon>
        <taxon>Fusobacteriaceae</taxon>
        <taxon>Psychrilyobacter</taxon>
    </lineage>
</organism>
<evidence type="ECO:0000313" key="3">
    <source>
        <dbReference type="Proteomes" id="UP000263486"/>
    </source>
</evidence>
<keyword evidence="3" id="KW-1185">Reference proteome</keyword>
<evidence type="ECO:0008006" key="4">
    <source>
        <dbReference type="Google" id="ProtNLM"/>
    </source>
</evidence>
<evidence type="ECO:0000313" key="2">
    <source>
        <dbReference type="EMBL" id="REI40009.1"/>
    </source>
</evidence>
<feature type="transmembrane region" description="Helical" evidence="1">
    <location>
        <begin position="196"/>
        <end position="215"/>
    </location>
</feature>
<keyword evidence="1" id="KW-0812">Transmembrane</keyword>
<dbReference type="Proteomes" id="UP000263486">
    <property type="component" value="Unassembled WGS sequence"/>
</dbReference>
<name>A0ABX9KEW1_9FUSO</name>
<keyword evidence="1" id="KW-1133">Transmembrane helix</keyword>
<feature type="transmembrane region" description="Helical" evidence="1">
    <location>
        <begin position="67"/>
        <end position="87"/>
    </location>
</feature>
<dbReference type="EMBL" id="QUAJ01000026">
    <property type="protein sequence ID" value="REI40009.1"/>
    <property type="molecule type" value="Genomic_DNA"/>
</dbReference>
<evidence type="ECO:0000256" key="1">
    <source>
        <dbReference type="SAM" id="Phobius"/>
    </source>
</evidence>
<comment type="caution">
    <text evidence="2">The sequence shown here is derived from an EMBL/GenBank/DDBJ whole genome shotgun (WGS) entry which is preliminary data.</text>
</comment>
<proteinExistence type="predicted"/>
<gene>
    <name evidence="2" type="ORF">DYH56_12595</name>
</gene>
<keyword evidence="1" id="KW-0472">Membrane</keyword>
<accession>A0ABX9KEW1</accession>
<protein>
    <recommendedName>
        <fullName evidence="4">PH domain-containing protein</fullName>
    </recommendedName>
</protein>